<gene>
    <name evidence="2" type="ORF">GCM10009836_30450</name>
</gene>
<keyword evidence="3" id="KW-1185">Reference proteome</keyword>
<dbReference type="RefSeq" id="WP_344416937.1">
    <property type="nucleotide sequence ID" value="NZ_BAAAQK010000007.1"/>
</dbReference>
<feature type="region of interest" description="Disordered" evidence="1">
    <location>
        <begin position="146"/>
        <end position="165"/>
    </location>
</feature>
<comment type="caution">
    <text evidence="2">The sequence shown here is derived from an EMBL/GenBank/DDBJ whole genome shotgun (WGS) entry which is preliminary data.</text>
</comment>
<dbReference type="InterPro" id="IPR025444">
    <property type="entry name" value="Monooxy_af470"/>
</dbReference>
<dbReference type="Proteomes" id="UP001500449">
    <property type="component" value="Unassembled WGS sequence"/>
</dbReference>
<accession>A0ABN2N1N2</accession>
<dbReference type="Pfam" id="PF13826">
    <property type="entry name" value="Monooxy_af470-like"/>
    <property type="match status" value="1"/>
</dbReference>
<protein>
    <submittedName>
        <fullName evidence="2">DUF4188 domain-containing protein</fullName>
    </submittedName>
</protein>
<evidence type="ECO:0000313" key="2">
    <source>
        <dbReference type="EMBL" id="GAA1848630.1"/>
    </source>
</evidence>
<evidence type="ECO:0000313" key="3">
    <source>
        <dbReference type="Proteomes" id="UP001500449"/>
    </source>
</evidence>
<organism evidence="2 3">
    <name type="scientific">Pseudonocardia ailaonensis</name>
    <dbReference type="NCBI Taxonomy" id="367279"/>
    <lineage>
        <taxon>Bacteria</taxon>
        <taxon>Bacillati</taxon>
        <taxon>Actinomycetota</taxon>
        <taxon>Actinomycetes</taxon>
        <taxon>Pseudonocardiales</taxon>
        <taxon>Pseudonocardiaceae</taxon>
        <taxon>Pseudonocardia</taxon>
    </lineage>
</organism>
<sequence>MSGILHGRHAAEIDGDFVVFLIGARLNLRHPVRAFRDLGGLRNGMAAMLKKLSADPASGLLGFHGHGTTIVQYWRSFEHLEAFANDKADLHRPTWIEYYRRAARHEGTGIWHETYLVKAGQYEAVYHNMPEFGLGAAARTVPLAGSSTSRSRIGAGPAQKPSLRS</sequence>
<name>A0ABN2N1N2_9PSEU</name>
<proteinExistence type="predicted"/>
<reference evidence="2 3" key="1">
    <citation type="journal article" date="2019" name="Int. J. Syst. Evol. Microbiol.">
        <title>The Global Catalogue of Microorganisms (GCM) 10K type strain sequencing project: providing services to taxonomists for standard genome sequencing and annotation.</title>
        <authorList>
            <consortium name="The Broad Institute Genomics Platform"/>
            <consortium name="The Broad Institute Genome Sequencing Center for Infectious Disease"/>
            <person name="Wu L."/>
            <person name="Ma J."/>
        </authorList>
    </citation>
    <scope>NUCLEOTIDE SEQUENCE [LARGE SCALE GENOMIC DNA]</scope>
    <source>
        <strain evidence="2 3">JCM 16009</strain>
    </source>
</reference>
<dbReference type="EMBL" id="BAAAQK010000007">
    <property type="protein sequence ID" value="GAA1848630.1"/>
    <property type="molecule type" value="Genomic_DNA"/>
</dbReference>
<evidence type="ECO:0000256" key="1">
    <source>
        <dbReference type="SAM" id="MobiDB-lite"/>
    </source>
</evidence>